<feature type="coiled-coil region" evidence="1">
    <location>
        <begin position="815"/>
        <end position="849"/>
    </location>
</feature>
<keyword evidence="4" id="KW-1185">Reference proteome</keyword>
<feature type="coiled-coil region" evidence="1">
    <location>
        <begin position="247"/>
        <end position="285"/>
    </location>
</feature>
<dbReference type="PANTHER" id="PTHR23159">
    <property type="entry name" value="CENTROSOMAL PROTEIN 2"/>
    <property type="match status" value="1"/>
</dbReference>
<feature type="compositionally biased region" description="Polar residues" evidence="2">
    <location>
        <begin position="1095"/>
        <end position="1108"/>
    </location>
</feature>
<dbReference type="OrthoDB" id="10675834at2759"/>
<gene>
    <name evidence="3" type="ORF">BCR34DRAFT_656073</name>
</gene>
<keyword evidence="1" id="KW-0175">Coiled coil</keyword>
<name>A0A1Y1ZI72_9PLEO</name>
<evidence type="ECO:0000313" key="4">
    <source>
        <dbReference type="Proteomes" id="UP000193144"/>
    </source>
</evidence>
<feature type="compositionally biased region" description="Low complexity" evidence="2">
    <location>
        <begin position="132"/>
        <end position="149"/>
    </location>
</feature>
<evidence type="ECO:0000256" key="2">
    <source>
        <dbReference type="SAM" id="MobiDB-lite"/>
    </source>
</evidence>
<feature type="coiled-coil region" evidence="1">
    <location>
        <begin position="491"/>
        <end position="571"/>
    </location>
</feature>
<feature type="region of interest" description="Disordered" evidence="2">
    <location>
        <begin position="992"/>
        <end position="1023"/>
    </location>
</feature>
<feature type="compositionally biased region" description="Low complexity" evidence="2">
    <location>
        <begin position="1139"/>
        <end position="1148"/>
    </location>
</feature>
<sequence>MSDTQFMATAPIPAYHPSHLHPPTDQPATLSEMSLRKITTLSEMSLRKIASLSERKIVRVVAEKGVNEYGFPVENTSVMTLPSTAQFDGTGALLSSSVGVAQRERSTTQSSSAAEPSSPPRGTPDTPDFPDTPDTSPDSSHHTPSSSADPKAEQIKGWPEQCDIANNLCAVAALETDRLSLVQEQLEEQQVEAAFQIHCLQRSLQKATQANKLLREATWKAEQKITGQHQFKVETLIETGISLDSAIKDQHEEVTQLQVLLEQAAEQHEVETKELRKKSDEASERTQLHQTVVHQREMDLHEMIGDLQQQKDVVAHLKPSLQKKDNTVARLNSSLKKNTDIIAALKSSLDFDTRMREQKAPHEEILSEQAKDFEVVLATVENDREEKLADMNYDCDGRVRSMTGQVEVQKNIILKSQQKIKELQFDLQKAKDEVESAAQVKIAAKNRQYRPSICSECDCIKELEAKLGLEEKIHGHPAEPKPSSWKNAQDADEAKKKIATLEAIIKHQQARAQELGAELKAKTDEIQNLETALRNAQPELRKLRQTTRKNEKVAEKRAEDLELECGQLRLELSDVTSHYDSELLRAVRQISDLKELLSGYQAQTSEEMEEFVGTLSQINNRVNEKFIEKCEEVEQKMEIIDDLRESLLKSDERNTAPFEGRRKSVQESHALSAQVKNLQLRLGDKDKEIVQVKKQLEEAHGMIGIEELVDNAEDSADVDSAMEQFKKLYIGVHYELNDARTEIKALREKLESTEHQLEEQIDKSLRFESELDSTFLVEQTARFDIQKKIQHVKGLKDIVRHRDAEIQRLTTETEHNEYDKVLKEKDLELERLSAEQLDHEDKLVQCETNYIQRIRGLERKTGDPERIVDGIWYEFLDISNKKEDEIQKLYQELGRDYPPPFELEIPKDGWLRRFMRVCRELYTARSNGFPEDLFPGDGEYREGLGPIHPIFHAFGKLYPHLKERAVQAFNIRLATPIVKRTSLERVRRRLANGDNSVGSEPGETAEFKPVDGFSCSPDEADSDEEDLVVLTQAEDDTEPYVTALVDNGDEVGISQETGCQDEEDSFGLTAEDIAGLPAFARAKLEKVNDMEKTYRSINSSVDTPNPSEATIEDSRPGSILLLPPQTPTSEELADSLYHPPSSRSSSPYPMTPPSKWMSSIKFTPSTRSVKASPDTTVSGSGNDSASKSCRILADGTDSLIPLQGQAVSSMYRLVDDWQQRQQAPPGMQDLGEELRLQNLARLHSYVQPIVERTKECSCIWGCINCIPINYECAEAAALKFMVPLSGYGEEASKD</sequence>
<evidence type="ECO:0000313" key="3">
    <source>
        <dbReference type="EMBL" id="ORY09889.1"/>
    </source>
</evidence>
<feature type="coiled-coil region" evidence="1">
    <location>
        <begin position="413"/>
        <end position="447"/>
    </location>
</feature>
<dbReference type="PANTHER" id="PTHR23159:SF31">
    <property type="entry name" value="CENTROSOME-ASSOCIATED PROTEIN CEP250 ISOFORM X1"/>
    <property type="match status" value="1"/>
</dbReference>
<feature type="region of interest" description="Disordered" evidence="2">
    <location>
        <begin position="1095"/>
        <end position="1152"/>
    </location>
</feature>
<dbReference type="Proteomes" id="UP000193144">
    <property type="component" value="Unassembled WGS sequence"/>
</dbReference>
<feature type="region of interest" description="Disordered" evidence="2">
    <location>
        <begin position="96"/>
        <end position="155"/>
    </location>
</feature>
<dbReference type="EMBL" id="MCFA01000080">
    <property type="protein sequence ID" value="ORY09889.1"/>
    <property type="molecule type" value="Genomic_DNA"/>
</dbReference>
<dbReference type="STRING" id="1231657.A0A1Y1ZI72"/>
<feature type="region of interest" description="Disordered" evidence="2">
    <location>
        <begin position="1164"/>
        <end position="1186"/>
    </location>
</feature>
<accession>A0A1Y1ZI72</accession>
<comment type="caution">
    <text evidence="3">The sequence shown here is derived from an EMBL/GenBank/DDBJ whole genome shotgun (WGS) entry which is preliminary data.</text>
</comment>
<organism evidence="3 4">
    <name type="scientific">Clohesyomyces aquaticus</name>
    <dbReference type="NCBI Taxonomy" id="1231657"/>
    <lineage>
        <taxon>Eukaryota</taxon>
        <taxon>Fungi</taxon>
        <taxon>Dikarya</taxon>
        <taxon>Ascomycota</taxon>
        <taxon>Pezizomycotina</taxon>
        <taxon>Dothideomycetes</taxon>
        <taxon>Pleosporomycetidae</taxon>
        <taxon>Pleosporales</taxon>
        <taxon>Lindgomycetaceae</taxon>
        <taxon>Clohesyomyces</taxon>
    </lineage>
</organism>
<feature type="coiled-coil region" evidence="1">
    <location>
        <begin position="736"/>
        <end position="763"/>
    </location>
</feature>
<reference evidence="3 4" key="1">
    <citation type="submission" date="2016-07" db="EMBL/GenBank/DDBJ databases">
        <title>Pervasive Adenine N6-methylation of Active Genes in Fungi.</title>
        <authorList>
            <consortium name="DOE Joint Genome Institute"/>
            <person name="Mondo S.J."/>
            <person name="Dannebaum R.O."/>
            <person name="Kuo R.C."/>
            <person name="Labutti K."/>
            <person name="Haridas S."/>
            <person name="Kuo A."/>
            <person name="Salamov A."/>
            <person name="Ahrendt S.R."/>
            <person name="Lipzen A."/>
            <person name="Sullivan W."/>
            <person name="Andreopoulos W.B."/>
            <person name="Clum A."/>
            <person name="Lindquist E."/>
            <person name="Daum C."/>
            <person name="Ramamoorthy G.K."/>
            <person name="Gryganskyi A."/>
            <person name="Culley D."/>
            <person name="Magnuson J.K."/>
            <person name="James T.Y."/>
            <person name="O'Malley M.A."/>
            <person name="Stajich J.E."/>
            <person name="Spatafora J.W."/>
            <person name="Visel A."/>
            <person name="Grigoriev I.V."/>
        </authorList>
    </citation>
    <scope>NUCLEOTIDE SEQUENCE [LARGE SCALE GENOMIC DNA]</scope>
    <source>
        <strain evidence="3 4">CBS 115471</strain>
    </source>
</reference>
<protein>
    <submittedName>
        <fullName evidence="3">Uncharacterized protein</fullName>
    </submittedName>
</protein>
<proteinExistence type="predicted"/>
<evidence type="ECO:0000256" key="1">
    <source>
        <dbReference type="SAM" id="Coils"/>
    </source>
</evidence>